<evidence type="ECO:0000256" key="1">
    <source>
        <dbReference type="ARBA" id="ARBA00004613"/>
    </source>
</evidence>
<evidence type="ECO:0000313" key="9">
    <source>
        <dbReference type="Proteomes" id="UP000185779"/>
    </source>
</evidence>
<dbReference type="Pfam" id="PF18884">
    <property type="entry name" value="TSP3_bac"/>
    <property type="match status" value="3"/>
</dbReference>
<dbReference type="EMBL" id="DRIE01000089">
    <property type="protein sequence ID" value="HEC57252.1"/>
    <property type="molecule type" value="Genomic_DNA"/>
</dbReference>
<comment type="caution">
    <text evidence="8">The sequence shown here is derived from an EMBL/GenBank/DDBJ whole genome shotgun (WGS) entry which is preliminary data.</text>
</comment>
<dbReference type="Proteomes" id="UP000885936">
    <property type="component" value="Unassembled WGS sequence"/>
</dbReference>
<dbReference type="PANTHER" id="PTHR37467">
    <property type="entry name" value="EXPORTED CALCIUM-BINDING GLYCOPROTEIN-RELATED"/>
    <property type="match status" value="1"/>
</dbReference>
<dbReference type="AlphaFoldDB" id="A0A1F2P476"/>
<keyword evidence="9" id="KW-1185">Reference proteome</keyword>
<dbReference type="GO" id="GO:0005509">
    <property type="term" value="F:calcium ion binding"/>
    <property type="evidence" value="ECO:0007669"/>
    <property type="project" value="InterPro"/>
</dbReference>
<dbReference type="PANTHER" id="PTHR37467:SF1">
    <property type="entry name" value="EXPORTED CALCIUM-BINDING GLYCOPROTEIN"/>
    <property type="match status" value="1"/>
</dbReference>
<evidence type="ECO:0000256" key="4">
    <source>
        <dbReference type="ARBA" id="ARBA00022837"/>
    </source>
</evidence>
<evidence type="ECO:0000313" key="8">
    <source>
        <dbReference type="EMBL" id="OFV65963.1"/>
    </source>
</evidence>
<keyword evidence="6" id="KW-0812">Transmembrane</keyword>
<accession>A0A1F2P476</accession>
<protein>
    <submittedName>
        <fullName evidence="8">Calcium-binding protein</fullName>
    </submittedName>
</protein>
<comment type="subcellular location">
    <subcellularLocation>
        <location evidence="1">Secreted</location>
    </subcellularLocation>
</comment>
<evidence type="ECO:0000256" key="5">
    <source>
        <dbReference type="SAM" id="MobiDB-lite"/>
    </source>
</evidence>
<proteinExistence type="predicted"/>
<organism evidence="8 9">
    <name type="scientific">Candidatus Syntropharchaeum butanivorans</name>
    <dbReference type="NCBI Taxonomy" id="1839936"/>
    <lineage>
        <taxon>Archaea</taxon>
        <taxon>Methanobacteriati</taxon>
        <taxon>Methanobacteriota</taxon>
        <taxon>Stenosarchaea group</taxon>
        <taxon>Methanomicrobia</taxon>
        <taxon>Methanosarcinales</taxon>
        <taxon>ANME-2 cluster</taxon>
        <taxon>Candidatus Syntropharchaeum</taxon>
    </lineage>
</organism>
<evidence type="ECO:0000313" key="7">
    <source>
        <dbReference type="EMBL" id="HEC57252.1"/>
    </source>
</evidence>
<keyword evidence="6" id="KW-0472">Membrane</keyword>
<dbReference type="SUPFAM" id="SSF103647">
    <property type="entry name" value="TSP type-3 repeat"/>
    <property type="match status" value="2"/>
</dbReference>
<name>A0A1F2P476_9EURY</name>
<keyword evidence="2" id="KW-0964">Secreted</keyword>
<dbReference type="PROSITE" id="PS00018">
    <property type="entry name" value="EF_HAND_1"/>
    <property type="match status" value="1"/>
</dbReference>
<dbReference type="InterPro" id="IPR059100">
    <property type="entry name" value="TSP3_bac"/>
</dbReference>
<dbReference type="Proteomes" id="UP000185779">
    <property type="component" value="Unassembled WGS sequence"/>
</dbReference>
<feature type="region of interest" description="Disordered" evidence="5">
    <location>
        <begin position="126"/>
        <end position="181"/>
    </location>
</feature>
<keyword evidence="6" id="KW-1133">Transmembrane helix</keyword>
<sequence length="590" mass="64243">MLAANDHDTDGDGIPDTWELRYGLNPDDPRDAEIDVNGNGLSNLEEYERGYDPFSQDTDGDGVLNTAEIGGLFGFITDPLLNDTDSDGLNDLIEVLYYVDFTDERDLAGLTGNTSDLRNLRVNYSYPLDPLRNDTDRDGLEDGDEVSRGTSPILSDTDRDGLGDGNEVNEYGTDPLKVDTDGDWLSDLEEVTEGDDGYVTDPLDPDTDDDGIIDGEESMPLGTTPIPPSTHALSFEEFVSGNLYAGEYLTTMGRVVKTPSVGATGNSSYTIELDDPFKTTTGVHMYLTRGNTTFHWVYDGDIRIFDDDLGFSIERGDVLLIVGLAGWVSGIKRPITVGTSANDSQGCVYLVIDPVSLSKREFTSMDHIKLRYDITATSSPVLLQDTQSGQDEEGGEAEVDNNLEKPVRIFIEADPPSRDKDGNMTARLTTYLTDVRGIPIDPSPPVSFKITAGDGWINGSTLSVKGAFTSVNITTATGGVVNVTASSSDLVSDEISIDFGGGNRLSRKISYMLVALALGGIAFMVIRKWKKGGSRHWVVVGAKKGKGNLYVVKIKKDGESRVIKLERSEYAELRKNKKIEKDGIKLVIER</sequence>
<dbReference type="Gene3D" id="2.60.40.10">
    <property type="entry name" value="Immunoglobulins"/>
    <property type="match status" value="1"/>
</dbReference>
<evidence type="ECO:0000256" key="2">
    <source>
        <dbReference type="ARBA" id="ARBA00022525"/>
    </source>
</evidence>
<evidence type="ECO:0000256" key="6">
    <source>
        <dbReference type="SAM" id="Phobius"/>
    </source>
</evidence>
<dbReference type="SUPFAM" id="SSF49373">
    <property type="entry name" value="Invasin/intimin cell-adhesion fragments"/>
    <property type="match status" value="1"/>
</dbReference>
<gene>
    <name evidence="7" type="ORF">ENI32_05150</name>
    <name evidence="8" type="ORF">SBU_001145</name>
</gene>
<evidence type="ECO:0000256" key="3">
    <source>
        <dbReference type="ARBA" id="ARBA00022729"/>
    </source>
</evidence>
<dbReference type="Gene3D" id="4.10.1080.10">
    <property type="entry name" value="TSP type-3 repeat"/>
    <property type="match status" value="1"/>
</dbReference>
<dbReference type="PATRIC" id="fig|1839936.3.peg.1156"/>
<dbReference type="InterPro" id="IPR008964">
    <property type="entry name" value="Invasin/intimin_cell_adhesion"/>
</dbReference>
<feature type="compositionally biased region" description="Basic and acidic residues" evidence="5">
    <location>
        <begin position="131"/>
        <end position="140"/>
    </location>
</feature>
<keyword evidence="3" id="KW-0732">Signal</keyword>
<dbReference type="STRING" id="1839936.SBU_001145"/>
<dbReference type="InterPro" id="IPR028974">
    <property type="entry name" value="TSP_type-3_rpt"/>
</dbReference>
<dbReference type="InterPro" id="IPR018247">
    <property type="entry name" value="EF_Hand_1_Ca_BS"/>
</dbReference>
<feature type="transmembrane region" description="Helical" evidence="6">
    <location>
        <begin position="509"/>
        <end position="526"/>
    </location>
</feature>
<dbReference type="EMBL" id="LYOR01000005">
    <property type="protein sequence ID" value="OFV65963.1"/>
    <property type="molecule type" value="Genomic_DNA"/>
</dbReference>
<dbReference type="InterPro" id="IPR053180">
    <property type="entry name" value="Ca-binding_acidic-repeat"/>
</dbReference>
<reference evidence="8 9" key="1">
    <citation type="submission" date="2016-05" db="EMBL/GenBank/DDBJ databases">
        <title>Microbial consortia oxidize butane by reversing methanogenesis.</title>
        <authorList>
            <person name="Laso-Perez R."/>
            <person name="Richter M."/>
            <person name="Wegener G."/>
            <person name="Musat F."/>
        </authorList>
    </citation>
    <scope>NUCLEOTIDE SEQUENCE [LARGE SCALE GENOMIC DNA]</scope>
    <source>
        <strain evidence="8">BOX1</strain>
    </source>
</reference>
<reference evidence="7" key="2">
    <citation type="journal article" date="2020" name="mSystems">
        <title>Genome- and Community-Level Interaction Insights into Carbon Utilization and Element Cycling Functions of Hydrothermarchaeota in Hydrothermal Sediment.</title>
        <authorList>
            <person name="Zhou Z."/>
            <person name="Liu Y."/>
            <person name="Xu W."/>
            <person name="Pan J."/>
            <person name="Luo Z.H."/>
            <person name="Li M."/>
        </authorList>
    </citation>
    <scope>NUCLEOTIDE SEQUENCE [LARGE SCALE GENOMIC DNA]</scope>
    <source>
        <strain evidence="7">HyVt-386</strain>
    </source>
</reference>
<keyword evidence="4" id="KW-0106">Calcium</keyword>
<dbReference type="InterPro" id="IPR013783">
    <property type="entry name" value="Ig-like_fold"/>
</dbReference>